<dbReference type="InterPro" id="IPR031825">
    <property type="entry name" value="RXLR"/>
</dbReference>
<evidence type="ECO:0000313" key="7">
    <source>
        <dbReference type="Proteomes" id="UP000198211"/>
    </source>
</evidence>
<dbReference type="Pfam" id="PF16810">
    <property type="entry name" value="RXLR"/>
    <property type="match status" value="1"/>
</dbReference>
<feature type="signal peptide" evidence="5">
    <location>
        <begin position="1"/>
        <end position="21"/>
    </location>
</feature>
<evidence type="ECO:0000256" key="4">
    <source>
        <dbReference type="ARBA" id="ARBA00022729"/>
    </source>
</evidence>
<evidence type="ECO:0000256" key="1">
    <source>
        <dbReference type="ARBA" id="ARBA00004613"/>
    </source>
</evidence>
<dbReference type="GO" id="GO:0005576">
    <property type="term" value="C:extracellular region"/>
    <property type="evidence" value="ECO:0007669"/>
    <property type="project" value="UniProtKB-SubCell"/>
</dbReference>
<dbReference type="Proteomes" id="UP000198211">
    <property type="component" value="Unassembled WGS sequence"/>
</dbReference>
<proteinExistence type="inferred from homology"/>
<comment type="caution">
    <text evidence="6">The sequence shown here is derived from an EMBL/GenBank/DDBJ whole genome shotgun (WGS) entry which is preliminary data.</text>
</comment>
<comment type="subcellular location">
    <subcellularLocation>
        <location evidence="1 5">Secreted</location>
    </subcellularLocation>
</comment>
<dbReference type="AlphaFoldDB" id="A0A225V8B2"/>
<evidence type="ECO:0000256" key="5">
    <source>
        <dbReference type="RuleBase" id="RU367124"/>
    </source>
</evidence>
<keyword evidence="3 5" id="KW-0964">Secreted</keyword>
<feature type="chain" id="PRO_5028525814" description="RxLR effector protein" evidence="5">
    <location>
        <begin position="22"/>
        <end position="137"/>
    </location>
</feature>
<name>A0A225V8B2_9STRA</name>
<reference evidence="7" key="1">
    <citation type="submission" date="2017-03" db="EMBL/GenBank/DDBJ databases">
        <title>Phytopthora megakarya and P. palmivora, two closely related causual agents of cacao black pod achieved similar genome size and gene model numbers by different mechanisms.</title>
        <authorList>
            <person name="Ali S."/>
            <person name="Shao J."/>
            <person name="Larry D.J."/>
            <person name="Kronmiller B."/>
            <person name="Shen D."/>
            <person name="Strem M.D."/>
            <person name="Melnick R.L."/>
            <person name="Guiltinan M.J."/>
            <person name="Tyler B.M."/>
            <person name="Meinhardt L.W."/>
            <person name="Bailey B.A."/>
        </authorList>
    </citation>
    <scope>NUCLEOTIDE SEQUENCE [LARGE SCALE GENOMIC DNA]</scope>
    <source>
        <strain evidence="7">zdho120</strain>
    </source>
</reference>
<comment type="similarity">
    <text evidence="2 5">Belongs to the RxLR effector family.</text>
</comment>
<dbReference type="EMBL" id="NBNE01006917">
    <property type="protein sequence ID" value="OWZ01354.1"/>
    <property type="molecule type" value="Genomic_DNA"/>
</dbReference>
<keyword evidence="7" id="KW-1185">Reference proteome</keyword>
<gene>
    <name evidence="6" type="ORF">PHMEG_00027276</name>
</gene>
<organism evidence="6 7">
    <name type="scientific">Phytophthora megakarya</name>
    <dbReference type="NCBI Taxonomy" id="4795"/>
    <lineage>
        <taxon>Eukaryota</taxon>
        <taxon>Sar</taxon>
        <taxon>Stramenopiles</taxon>
        <taxon>Oomycota</taxon>
        <taxon>Peronosporomycetes</taxon>
        <taxon>Peronosporales</taxon>
        <taxon>Peronosporaceae</taxon>
        <taxon>Phytophthora</taxon>
    </lineage>
</organism>
<accession>A0A225V8B2</accession>
<dbReference type="OrthoDB" id="120062at2759"/>
<evidence type="ECO:0000256" key="3">
    <source>
        <dbReference type="ARBA" id="ARBA00022525"/>
    </source>
</evidence>
<comment type="function">
    <text evidence="5">Effector that suppresses plant defense responses during pathogen infection.</text>
</comment>
<dbReference type="Gene3D" id="1.10.10.2460">
    <property type="match status" value="1"/>
</dbReference>
<sequence length="137" mass="15180">MRLTSMFSAAVVGMYFAACNADFDQSKVLINGSPALSNDATDRRLLRAHRVDAATAEERAPPLPNLSFVGITSKKKAMALADSLVDNEKWAKAAYYLWHYNGHTLDDVDKFLKLASSKAGKNYDQLYNGYVIHADYV</sequence>
<evidence type="ECO:0000256" key="2">
    <source>
        <dbReference type="ARBA" id="ARBA00010400"/>
    </source>
</evidence>
<evidence type="ECO:0000313" key="6">
    <source>
        <dbReference type="EMBL" id="OWZ01354.1"/>
    </source>
</evidence>
<keyword evidence="4 5" id="KW-0732">Signal</keyword>
<protein>
    <recommendedName>
        <fullName evidence="5">RxLR effector protein</fullName>
    </recommendedName>
</protein>